<keyword evidence="1" id="KW-0812">Transmembrane</keyword>
<proteinExistence type="predicted"/>
<name>A0A1Y0C433_9MYCO</name>
<keyword evidence="1" id="KW-0472">Membrane</keyword>
<keyword evidence="3" id="KW-1185">Reference proteome</keyword>
<evidence type="ECO:0000256" key="1">
    <source>
        <dbReference type="SAM" id="Phobius"/>
    </source>
</evidence>
<dbReference type="Proteomes" id="UP000195331">
    <property type="component" value="Chromosome"/>
</dbReference>
<accession>A0A1Y0C433</accession>
<evidence type="ECO:0000313" key="2">
    <source>
        <dbReference type="EMBL" id="ART69874.1"/>
    </source>
</evidence>
<protein>
    <submittedName>
        <fullName evidence="2">Uncharacterized protein</fullName>
    </submittedName>
</protein>
<sequence length="118" mass="12762">MVMGVNQSTLRDQIASQHPGFAAVEVGRSVDLAVAFGAAFHGILLVLCTLLVWKLTTARPWTRRLATVSQALSLGFSMVSWSSSPMFHAVIPIVGAAQILVVALLWAPRTAREFFAVR</sequence>
<dbReference type="EMBL" id="CP020809">
    <property type="protein sequence ID" value="ART69874.1"/>
    <property type="molecule type" value="Genomic_DNA"/>
</dbReference>
<reference evidence="2 3" key="1">
    <citation type="submission" date="2017-04" db="EMBL/GenBank/DDBJ databases">
        <title>Whole Genome Sequence of 1,4-Dioxane Degrading Bacterium Mycobacterium dioxanotrophicus PH-06.</title>
        <authorList>
            <person name="He Y."/>
        </authorList>
    </citation>
    <scope>NUCLEOTIDE SEQUENCE [LARGE SCALE GENOMIC DNA]</scope>
    <source>
        <strain evidence="2 3">PH-06</strain>
    </source>
</reference>
<dbReference type="AlphaFoldDB" id="A0A1Y0C433"/>
<feature type="transmembrane region" description="Helical" evidence="1">
    <location>
        <begin position="32"/>
        <end position="53"/>
    </location>
</feature>
<keyword evidence="1" id="KW-1133">Transmembrane helix</keyword>
<organism evidence="2 3">
    <name type="scientific">Mycobacterium dioxanotrophicus</name>
    <dbReference type="NCBI Taxonomy" id="482462"/>
    <lineage>
        <taxon>Bacteria</taxon>
        <taxon>Bacillati</taxon>
        <taxon>Actinomycetota</taxon>
        <taxon>Actinomycetes</taxon>
        <taxon>Mycobacteriales</taxon>
        <taxon>Mycobacteriaceae</taxon>
        <taxon>Mycobacterium</taxon>
    </lineage>
</organism>
<gene>
    <name evidence="2" type="ORF">BTO20_15955</name>
</gene>
<feature type="transmembrane region" description="Helical" evidence="1">
    <location>
        <begin position="89"/>
        <end position="108"/>
    </location>
</feature>
<dbReference type="KEGG" id="mdx:BTO20_15955"/>
<evidence type="ECO:0000313" key="3">
    <source>
        <dbReference type="Proteomes" id="UP000195331"/>
    </source>
</evidence>